<accession>A0A0F9LSN2</accession>
<feature type="transmembrane region" description="Helical" evidence="1">
    <location>
        <begin position="137"/>
        <end position="158"/>
    </location>
</feature>
<evidence type="ECO:0000313" key="2">
    <source>
        <dbReference type="EMBL" id="KKM60092.1"/>
    </source>
</evidence>
<name>A0A0F9LSN2_9ZZZZ</name>
<gene>
    <name evidence="2" type="ORF">LCGC14_1545340</name>
</gene>
<feature type="transmembrane region" description="Helical" evidence="1">
    <location>
        <begin position="99"/>
        <end position="117"/>
    </location>
</feature>
<evidence type="ECO:0000256" key="1">
    <source>
        <dbReference type="SAM" id="Phobius"/>
    </source>
</evidence>
<feature type="transmembrane region" description="Helical" evidence="1">
    <location>
        <begin position="46"/>
        <end position="71"/>
    </location>
</feature>
<keyword evidence="1" id="KW-0472">Membrane</keyword>
<comment type="caution">
    <text evidence="2">The sequence shown here is derived from an EMBL/GenBank/DDBJ whole genome shotgun (WGS) entry which is preliminary data.</text>
</comment>
<proteinExistence type="predicted"/>
<dbReference type="EMBL" id="LAZR01011742">
    <property type="protein sequence ID" value="KKM60092.1"/>
    <property type="molecule type" value="Genomic_DNA"/>
</dbReference>
<reference evidence="2" key="1">
    <citation type="journal article" date="2015" name="Nature">
        <title>Complex archaea that bridge the gap between prokaryotes and eukaryotes.</title>
        <authorList>
            <person name="Spang A."/>
            <person name="Saw J.H."/>
            <person name="Jorgensen S.L."/>
            <person name="Zaremba-Niedzwiedzka K."/>
            <person name="Martijn J."/>
            <person name="Lind A.E."/>
            <person name="van Eijk R."/>
            <person name="Schleper C."/>
            <person name="Guy L."/>
            <person name="Ettema T.J."/>
        </authorList>
    </citation>
    <scope>NUCLEOTIDE SEQUENCE</scope>
</reference>
<feature type="transmembrane region" description="Helical" evidence="1">
    <location>
        <begin position="9"/>
        <end position="34"/>
    </location>
</feature>
<organism evidence="2">
    <name type="scientific">marine sediment metagenome</name>
    <dbReference type="NCBI Taxonomy" id="412755"/>
    <lineage>
        <taxon>unclassified sequences</taxon>
        <taxon>metagenomes</taxon>
        <taxon>ecological metagenomes</taxon>
    </lineage>
</organism>
<keyword evidence="1" id="KW-0812">Transmembrane</keyword>
<keyword evidence="1" id="KW-1133">Transmembrane helix</keyword>
<sequence>MNSKDLLSLAFKVLGIYFLVTALSTVGFTITATISAYQDLGEMGSYGYLSMINNVGSLVLMLGIALAMISFSGPLGKRFMSKAATEKDESKVRITKEDILQIVFISLGIYLVATSIPNTISTIAVYQLEKVSDSASLATLLNIYSNLLGLLIGVFLFFGSRGLRRFTRFLKEA</sequence>
<dbReference type="AlphaFoldDB" id="A0A0F9LSN2"/>
<protein>
    <submittedName>
        <fullName evidence="2">Uncharacterized protein</fullName>
    </submittedName>
</protein>